<evidence type="ECO:0000256" key="4">
    <source>
        <dbReference type="ARBA" id="ARBA00022670"/>
    </source>
</evidence>
<dbReference type="Pfam" id="PF00227">
    <property type="entry name" value="Proteasome"/>
    <property type="match status" value="1"/>
</dbReference>
<keyword evidence="6" id="KW-0378">Hydrolase</keyword>
<evidence type="ECO:0000256" key="2">
    <source>
        <dbReference type="ARBA" id="ARBA00012039"/>
    </source>
</evidence>
<proteinExistence type="predicted"/>
<evidence type="ECO:0000256" key="3">
    <source>
        <dbReference type="ARBA" id="ARBA00022490"/>
    </source>
</evidence>
<reference evidence="9" key="1">
    <citation type="journal article" date="2015" name="Proc. Natl. Acad. Sci. U.S.A.">
        <title>Multiplexed metagenome mining using short DNA sequence tags facilitates targeted discovery of epoxyketone proteasome inhibitors.</title>
        <authorList>
            <person name="Owen J.G."/>
            <person name="Charlop-Powers Z."/>
            <person name="Smith A.G."/>
            <person name="Ternei M.A."/>
            <person name="Calle P.Y."/>
            <person name="Reddy B.V."/>
            <person name="Montiel D."/>
            <person name="Brady S.F."/>
        </authorList>
    </citation>
    <scope>NUCLEOTIDE SEQUENCE</scope>
</reference>
<dbReference type="InterPro" id="IPR029055">
    <property type="entry name" value="Ntn_hydrolases_N"/>
</dbReference>
<evidence type="ECO:0000256" key="7">
    <source>
        <dbReference type="ARBA" id="ARBA00022942"/>
    </source>
</evidence>
<organism evidence="9">
    <name type="scientific">uncultured bacterium AR_456</name>
    <dbReference type="NCBI Taxonomy" id="1630014"/>
    <lineage>
        <taxon>Bacteria</taxon>
        <taxon>environmental samples</taxon>
    </lineage>
</organism>
<dbReference type="GO" id="GO:0004298">
    <property type="term" value="F:threonine-type endopeptidase activity"/>
    <property type="evidence" value="ECO:0007669"/>
    <property type="project" value="UniProtKB-KW"/>
</dbReference>
<dbReference type="PANTHER" id="PTHR32194:SF0">
    <property type="entry name" value="ATP-DEPENDENT PROTEASE SUBUNIT HSLV"/>
    <property type="match status" value="1"/>
</dbReference>
<keyword evidence="7 9" id="KW-0647">Proteasome</keyword>
<comment type="catalytic activity">
    <reaction evidence="1">
        <text>Cleavage of peptide bonds with very broad specificity.</text>
        <dbReference type="EC" id="3.4.25.1"/>
    </reaction>
</comment>
<evidence type="ECO:0000313" key="9">
    <source>
        <dbReference type="EMBL" id="AKA59451.1"/>
    </source>
</evidence>
<dbReference type="Gene3D" id="3.60.20.10">
    <property type="entry name" value="Glutamine Phosphoribosylpyrophosphate, subunit 1, domain 1"/>
    <property type="match status" value="1"/>
</dbReference>
<keyword evidence="5" id="KW-0888">Threonine protease</keyword>
<dbReference type="PANTHER" id="PTHR32194">
    <property type="entry name" value="METALLOPROTEASE TLDD"/>
    <property type="match status" value="1"/>
</dbReference>
<dbReference type="CDD" id="cd01906">
    <property type="entry name" value="proteasome_protease_HslV"/>
    <property type="match status" value="1"/>
</dbReference>
<dbReference type="AlphaFoldDB" id="A0A0E3JNP3"/>
<dbReference type="InterPro" id="IPR023333">
    <property type="entry name" value="Proteasome_suB-type"/>
</dbReference>
<dbReference type="GO" id="GO:0019774">
    <property type="term" value="C:proteasome core complex, beta-subunit complex"/>
    <property type="evidence" value="ECO:0007669"/>
    <property type="project" value="UniProtKB-ARBA"/>
</dbReference>
<dbReference type="SUPFAM" id="SSF56235">
    <property type="entry name" value="N-terminal nucleophile aminohydrolases (Ntn hydrolases)"/>
    <property type="match status" value="1"/>
</dbReference>
<dbReference type="EC" id="3.4.25.1" evidence="2"/>
<evidence type="ECO:0000256" key="1">
    <source>
        <dbReference type="ARBA" id="ARBA00001198"/>
    </source>
</evidence>
<name>A0A0E3JNP3_9BACT</name>
<dbReference type="InterPro" id="IPR000243">
    <property type="entry name" value="Pept_T1A_subB"/>
</dbReference>
<protein>
    <recommendedName>
        <fullName evidence="2">proteasome endopeptidase complex</fullName>
        <ecNumber evidence="2">3.4.25.1</ecNumber>
    </recommendedName>
</protein>
<sequence>MTAGTNDGHYQFMDLMSMSTSSFTDLANRFQPDTLPWTRHARQQGDFADQMPHGTTVVAMRFADGVLMAGDRQVTSGTMIGYRYAEKVYSADEYSCVGVAGTAALAFEMARLFQVELRHYEKLEGVSLSLQGKANKLAGMVRQNMAMAMQGLTVVPLYAGYDLEAGIGRIYSYDPIGGISEEHEGFEAIGSGSLFAVGCLKKMYRDDLTEQEAITAALEALYDAAESDVATMGPDLTREIYPLVHVVTAEGERELSTEEVATVARQVVDGRHRRPNGPRVDLRQ</sequence>
<dbReference type="GO" id="GO:0005737">
    <property type="term" value="C:cytoplasm"/>
    <property type="evidence" value="ECO:0007669"/>
    <property type="project" value="TreeGrafter"/>
</dbReference>
<accession>A0A0E3JNP3</accession>
<dbReference type="NCBIfam" id="TIGR03690">
    <property type="entry name" value="20S_bact_beta"/>
    <property type="match status" value="1"/>
</dbReference>
<dbReference type="PROSITE" id="PS51476">
    <property type="entry name" value="PROTEASOME_BETA_2"/>
    <property type="match status" value="1"/>
</dbReference>
<feature type="active site" description="Nucleophile" evidence="8">
    <location>
        <position position="55"/>
    </location>
</feature>
<dbReference type="PRINTS" id="PR00141">
    <property type="entry name" value="PROTEASOME"/>
</dbReference>
<dbReference type="GO" id="GO:0010498">
    <property type="term" value="P:proteasomal protein catabolic process"/>
    <property type="evidence" value="ECO:0007669"/>
    <property type="project" value="InterPro"/>
</dbReference>
<dbReference type="InterPro" id="IPR022483">
    <property type="entry name" value="PSB_actinobac"/>
</dbReference>
<keyword evidence="3" id="KW-0963">Cytoplasm</keyword>
<dbReference type="EMBL" id="KP830094">
    <property type="protein sequence ID" value="AKA59451.1"/>
    <property type="molecule type" value="Genomic_DNA"/>
</dbReference>
<keyword evidence="4" id="KW-0645">Protease</keyword>
<evidence type="ECO:0000256" key="5">
    <source>
        <dbReference type="ARBA" id="ARBA00022698"/>
    </source>
</evidence>
<evidence type="ECO:0000256" key="6">
    <source>
        <dbReference type="ARBA" id="ARBA00022801"/>
    </source>
</evidence>
<evidence type="ECO:0000256" key="8">
    <source>
        <dbReference type="PIRSR" id="PIRSR600243-1"/>
    </source>
</evidence>
<dbReference type="InterPro" id="IPR001353">
    <property type="entry name" value="Proteasome_sua/b"/>
</dbReference>